<protein>
    <recommendedName>
        <fullName evidence="4">Integral membrane protein</fullName>
    </recommendedName>
</protein>
<keyword evidence="3" id="KW-1185">Reference proteome</keyword>
<dbReference type="EMBL" id="CP108125">
    <property type="protein sequence ID" value="WTO81413.1"/>
    <property type="molecule type" value="Genomic_DNA"/>
</dbReference>
<name>A0ABZ1IN13_9ACTN</name>
<proteinExistence type="predicted"/>
<keyword evidence="1" id="KW-0812">Transmembrane</keyword>
<dbReference type="InterPro" id="IPR039708">
    <property type="entry name" value="MT1774/Rv1733c-like"/>
</dbReference>
<accession>A0ABZ1IN13</accession>
<evidence type="ECO:0000313" key="2">
    <source>
        <dbReference type="EMBL" id="WTO81413.1"/>
    </source>
</evidence>
<feature type="transmembrane region" description="Helical" evidence="1">
    <location>
        <begin position="142"/>
        <end position="166"/>
    </location>
</feature>
<gene>
    <name evidence="2" type="ORF">OHU27_02885</name>
</gene>
<dbReference type="PANTHER" id="PTHR42305:SF1">
    <property type="entry name" value="MEMBRANE PROTEIN RV1733C-RELATED"/>
    <property type="match status" value="1"/>
</dbReference>
<evidence type="ECO:0000313" key="3">
    <source>
        <dbReference type="Proteomes" id="UP001622690"/>
    </source>
</evidence>
<dbReference type="PANTHER" id="PTHR42305">
    <property type="entry name" value="MEMBRANE PROTEIN RV1733C-RELATED"/>
    <property type="match status" value="1"/>
</dbReference>
<reference evidence="2 3" key="1">
    <citation type="submission" date="2022-10" db="EMBL/GenBank/DDBJ databases">
        <title>The complete genomes of actinobacterial strains from the NBC collection.</title>
        <authorList>
            <person name="Joergensen T.S."/>
            <person name="Alvarez Arevalo M."/>
            <person name="Sterndorff E.B."/>
            <person name="Faurdal D."/>
            <person name="Vuksanovic O."/>
            <person name="Mourched A.-S."/>
            <person name="Charusanti P."/>
            <person name="Shaw S."/>
            <person name="Blin K."/>
            <person name="Weber T."/>
        </authorList>
    </citation>
    <scope>NUCLEOTIDE SEQUENCE [LARGE SCALE GENOMIC DNA]</scope>
    <source>
        <strain evidence="2 3">NBC_00206</strain>
    </source>
</reference>
<evidence type="ECO:0000256" key="1">
    <source>
        <dbReference type="SAM" id="Phobius"/>
    </source>
</evidence>
<keyword evidence="1" id="KW-1133">Transmembrane helix</keyword>
<keyword evidence="1" id="KW-0472">Membrane</keyword>
<dbReference type="RefSeq" id="WP_210979356.1">
    <property type="nucleotide sequence ID" value="NZ_CP108125.1"/>
</dbReference>
<organism evidence="2 3">
    <name type="scientific">Streptomyces nigra</name>
    <dbReference type="NCBI Taxonomy" id="1827580"/>
    <lineage>
        <taxon>Bacteria</taxon>
        <taxon>Bacillati</taxon>
        <taxon>Actinomycetota</taxon>
        <taxon>Actinomycetes</taxon>
        <taxon>Kitasatosporales</taxon>
        <taxon>Streptomycetaceae</taxon>
        <taxon>Streptomyces</taxon>
    </lineage>
</organism>
<feature type="transmembrane region" description="Helical" evidence="1">
    <location>
        <begin position="21"/>
        <end position="49"/>
    </location>
</feature>
<evidence type="ECO:0008006" key="4">
    <source>
        <dbReference type="Google" id="ProtNLM"/>
    </source>
</evidence>
<sequence length="194" mass="21145">MRSRVRGWRRRPNELRRRSDVVETWTLLGVGLLLFVAAPLVGVVAAWWAHGDAHATAEKQRAERRQVRAMVVRTVSGALHTPQTGRRPSAKVTVRWAEPGTGPRTSAVRVPSGTRPGDTVHVWLDSRGRGVLPPPDDSAVRLHAATMGVCATGATAAVVVLGHGLVRGTAMRRRLAEWDRAWAATEPAWTGRNV</sequence>
<dbReference type="Proteomes" id="UP001622690">
    <property type="component" value="Chromosome"/>
</dbReference>